<sequence>MTHDVVRMEPLTVSECWDRLREHRVGRVGFDRGRGPRIHPVSYAVRGGDLFVTTSRDSELGMFAALFADGGTVSFELDEIADGAVEQWSVLVGARVGGSEPAPGTPPVPAAGAPRDAVPPPDGHDELVLRLVPVEVTGRRRVLERR</sequence>
<dbReference type="InterPro" id="IPR024747">
    <property type="entry name" value="Pyridox_Oxase-rel"/>
</dbReference>
<organism evidence="2 3">
    <name type="scientific">Nocardioides iriomotensis</name>
    <dbReference type="NCBI Taxonomy" id="715784"/>
    <lineage>
        <taxon>Bacteria</taxon>
        <taxon>Bacillati</taxon>
        <taxon>Actinomycetota</taxon>
        <taxon>Actinomycetes</taxon>
        <taxon>Propionibacteriales</taxon>
        <taxon>Nocardioidaceae</taxon>
        <taxon>Nocardioides</taxon>
    </lineage>
</organism>
<comment type="caution">
    <text evidence="2">The sequence shown here is derived from an EMBL/GenBank/DDBJ whole genome shotgun (WGS) entry which is preliminary data.</text>
</comment>
<gene>
    <name evidence="2" type="ORF">ETU37_13145</name>
</gene>
<protein>
    <submittedName>
        <fullName evidence="2">Pyridoxamine 5'-phosphate oxidase family protein</fullName>
    </submittedName>
</protein>
<accession>A0A4Q5IZB9</accession>
<evidence type="ECO:0000256" key="1">
    <source>
        <dbReference type="SAM" id="MobiDB-lite"/>
    </source>
</evidence>
<evidence type="ECO:0000313" key="3">
    <source>
        <dbReference type="Proteomes" id="UP000291189"/>
    </source>
</evidence>
<dbReference type="OrthoDB" id="7062584at2"/>
<proteinExistence type="predicted"/>
<dbReference type="InterPro" id="IPR012349">
    <property type="entry name" value="Split_barrel_FMN-bd"/>
</dbReference>
<dbReference type="Proteomes" id="UP000291189">
    <property type="component" value="Unassembled WGS sequence"/>
</dbReference>
<name>A0A4Q5IZB9_9ACTN</name>
<keyword evidence="3" id="KW-1185">Reference proteome</keyword>
<evidence type="ECO:0000313" key="2">
    <source>
        <dbReference type="EMBL" id="RYU11512.1"/>
    </source>
</evidence>
<dbReference type="Pfam" id="PF12900">
    <property type="entry name" value="Pyridox_ox_2"/>
    <property type="match status" value="1"/>
</dbReference>
<dbReference type="AlphaFoldDB" id="A0A4Q5IZB9"/>
<dbReference type="Gene3D" id="2.30.110.10">
    <property type="entry name" value="Electron Transport, Fmn-binding Protein, Chain A"/>
    <property type="match status" value="1"/>
</dbReference>
<reference evidence="2 3" key="1">
    <citation type="submission" date="2019-01" db="EMBL/GenBank/DDBJ databases">
        <title>Nocardioides guangzhouensis sp. nov., an actinobacterium isolated from soil.</title>
        <authorList>
            <person name="Fu Y."/>
            <person name="Cai Y."/>
            <person name="Lin Z."/>
            <person name="Chen P."/>
        </authorList>
    </citation>
    <scope>NUCLEOTIDE SEQUENCE [LARGE SCALE GENOMIC DNA]</scope>
    <source>
        <strain evidence="2 3">NBRC 105384</strain>
    </source>
</reference>
<dbReference type="SUPFAM" id="SSF50475">
    <property type="entry name" value="FMN-binding split barrel"/>
    <property type="match status" value="1"/>
</dbReference>
<dbReference type="EMBL" id="SDPU01000023">
    <property type="protein sequence ID" value="RYU11512.1"/>
    <property type="molecule type" value="Genomic_DNA"/>
</dbReference>
<feature type="region of interest" description="Disordered" evidence="1">
    <location>
        <begin position="96"/>
        <end position="124"/>
    </location>
</feature>
<dbReference type="RefSeq" id="WP_129987787.1">
    <property type="nucleotide sequence ID" value="NZ_SDPU01000023.1"/>
</dbReference>